<keyword evidence="5 6" id="KW-0472">Membrane</keyword>
<evidence type="ECO:0000256" key="2">
    <source>
        <dbReference type="ARBA" id="ARBA00007742"/>
    </source>
</evidence>
<feature type="transmembrane region" description="Helical" evidence="6">
    <location>
        <begin position="160"/>
        <end position="178"/>
    </location>
</feature>
<feature type="transmembrane region" description="Helical" evidence="6">
    <location>
        <begin position="68"/>
        <end position="86"/>
    </location>
</feature>
<evidence type="ECO:0000256" key="4">
    <source>
        <dbReference type="ARBA" id="ARBA00022989"/>
    </source>
</evidence>
<dbReference type="GO" id="GO:0006629">
    <property type="term" value="P:lipid metabolic process"/>
    <property type="evidence" value="ECO:0007669"/>
    <property type="project" value="InterPro"/>
</dbReference>
<dbReference type="Pfam" id="PF02544">
    <property type="entry name" value="Steroid_dh"/>
    <property type="match status" value="1"/>
</dbReference>
<keyword evidence="9" id="KW-1185">Reference proteome</keyword>
<dbReference type="InterPro" id="IPR001104">
    <property type="entry name" value="3-oxo-5_a-steroid_4-DH_C"/>
</dbReference>
<evidence type="ECO:0000256" key="5">
    <source>
        <dbReference type="ARBA" id="ARBA00023136"/>
    </source>
</evidence>
<dbReference type="PANTHER" id="PTHR10556:SF35">
    <property type="entry name" value="3-OXO-5-ALPHA-STEROID 4-DEHYDROGENASE FAMILY PROTEIN"/>
    <property type="match status" value="1"/>
</dbReference>
<evidence type="ECO:0000256" key="6">
    <source>
        <dbReference type="SAM" id="Phobius"/>
    </source>
</evidence>
<comment type="subcellular location">
    <subcellularLocation>
        <location evidence="1">Membrane</location>
        <topology evidence="1">Multi-pass membrane protein</topology>
    </subcellularLocation>
</comment>
<evidence type="ECO:0000256" key="1">
    <source>
        <dbReference type="ARBA" id="ARBA00004141"/>
    </source>
</evidence>
<evidence type="ECO:0000259" key="7">
    <source>
        <dbReference type="Pfam" id="PF02544"/>
    </source>
</evidence>
<dbReference type="GO" id="GO:0016020">
    <property type="term" value="C:membrane"/>
    <property type="evidence" value="ECO:0007669"/>
    <property type="project" value="UniProtKB-SubCell"/>
</dbReference>
<dbReference type="Proteomes" id="UP001408789">
    <property type="component" value="Unassembled WGS sequence"/>
</dbReference>
<dbReference type="GO" id="GO:0016627">
    <property type="term" value="F:oxidoreductase activity, acting on the CH-CH group of donors"/>
    <property type="evidence" value="ECO:0007669"/>
    <property type="project" value="InterPro"/>
</dbReference>
<protein>
    <recommendedName>
        <fullName evidence="7">3-oxo-5-alpha-steroid 4-dehydrogenase C-terminal domain-containing protein</fullName>
    </recommendedName>
</protein>
<accession>A0AAP0DPM9</accession>
<evidence type="ECO:0000313" key="9">
    <source>
        <dbReference type="Proteomes" id="UP001408789"/>
    </source>
</evidence>
<feature type="transmembrane region" description="Helical" evidence="6">
    <location>
        <begin position="16"/>
        <end position="36"/>
    </location>
</feature>
<name>A0AAP0DPM9_9ASTR</name>
<reference evidence="8 9" key="1">
    <citation type="submission" date="2024-04" db="EMBL/GenBank/DDBJ databases">
        <title>The reference genome of an endangered Asteraceae, Deinandra increscens subsp. villosa, native to the Central Coast of California.</title>
        <authorList>
            <person name="Guilliams M."/>
            <person name="Hasenstab-Lehman K."/>
            <person name="Meyer R."/>
            <person name="Mcevoy S."/>
        </authorList>
    </citation>
    <scope>NUCLEOTIDE SEQUENCE [LARGE SCALE GENOMIC DNA]</scope>
    <source>
        <tissue evidence="8">Leaf</tissue>
    </source>
</reference>
<dbReference type="FunFam" id="1.20.120.1630:FF:000017">
    <property type="entry name" value="3-oxo-5-alpha-steroid 4-dehydrogenase family protein"/>
    <property type="match status" value="1"/>
</dbReference>
<gene>
    <name evidence="8" type="ORF">SSX86_002736</name>
</gene>
<comment type="caution">
    <text evidence="8">The sequence shown here is derived from an EMBL/GenBank/DDBJ whole genome shotgun (WGS) entry which is preliminary data.</text>
</comment>
<dbReference type="Gene3D" id="1.20.120.1630">
    <property type="match status" value="1"/>
</dbReference>
<dbReference type="PANTHER" id="PTHR10556">
    <property type="entry name" value="3-OXO-5-ALPHA-STEROID 4-DEHYDROGENASE"/>
    <property type="match status" value="1"/>
</dbReference>
<comment type="similarity">
    <text evidence="2">Belongs to the steroid 5-alpha reductase family.</text>
</comment>
<dbReference type="InterPro" id="IPR039357">
    <property type="entry name" value="SRD5A/TECR"/>
</dbReference>
<feature type="domain" description="3-oxo-5-alpha-steroid 4-dehydrogenase C-terminal" evidence="7">
    <location>
        <begin position="159"/>
        <end position="270"/>
    </location>
</feature>
<keyword evidence="3 6" id="KW-0812">Transmembrane</keyword>
<sequence>MVIISFLPTLLFRPPSSLFVTAMSILSCLLLAFGGYNETKGKHNQYSKFFGVGTSKDQEKLASRNGMLLLYTPALLIALVSLIAFYDRDQGHDLRLVMVISALTLHFLKRVFEVLLVHQYSGYMSLEDVVPMTLSYTTSTATTIYAQYLSVSSLEPSVDLKYVGAMLFLVGISGNFYHHCILSNLRKKGDREYKIPKGGLFDLVICPHYLFEVLEFVGVSCLSQTMYSVSFTFGTICYLAGRSYATRKWYVLKFGGKFNKDVKALIPYIF</sequence>
<evidence type="ECO:0000256" key="3">
    <source>
        <dbReference type="ARBA" id="ARBA00022692"/>
    </source>
</evidence>
<dbReference type="AlphaFoldDB" id="A0AAP0DPM9"/>
<organism evidence="8 9">
    <name type="scientific">Deinandra increscens subsp. villosa</name>
    <dbReference type="NCBI Taxonomy" id="3103831"/>
    <lineage>
        <taxon>Eukaryota</taxon>
        <taxon>Viridiplantae</taxon>
        <taxon>Streptophyta</taxon>
        <taxon>Embryophyta</taxon>
        <taxon>Tracheophyta</taxon>
        <taxon>Spermatophyta</taxon>
        <taxon>Magnoliopsida</taxon>
        <taxon>eudicotyledons</taxon>
        <taxon>Gunneridae</taxon>
        <taxon>Pentapetalae</taxon>
        <taxon>asterids</taxon>
        <taxon>campanulids</taxon>
        <taxon>Asterales</taxon>
        <taxon>Asteraceae</taxon>
        <taxon>Asteroideae</taxon>
        <taxon>Heliantheae alliance</taxon>
        <taxon>Madieae</taxon>
        <taxon>Madiinae</taxon>
        <taxon>Deinandra</taxon>
    </lineage>
</organism>
<keyword evidence="4 6" id="KW-1133">Transmembrane helix</keyword>
<evidence type="ECO:0000313" key="8">
    <source>
        <dbReference type="EMBL" id="KAK9078679.1"/>
    </source>
</evidence>
<dbReference type="PROSITE" id="PS50244">
    <property type="entry name" value="S5A_REDUCTASE"/>
    <property type="match status" value="1"/>
</dbReference>
<dbReference type="EMBL" id="JBCNJP010000006">
    <property type="protein sequence ID" value="KAK9078679.1"/>
    <property type="molecule type" value="Genomic_DNA"/>
</dbReference>
<proteinExistence type="inferred from homology"/>